<dbReference type="SUPFAM" id="SSF53474">
    <property type="entry name" value="alpha/beta-Hydrolases"/>
    <property type="match status" value="1"/>
</dbReference>
<dbReference type="PANTHER" id="PTHR43798">
    <property type="entry name" value="MONOACYLGLYCEROL LIPASE"/>
    <property type="match status" value="1"/>
</dbReference>
<reference evidence="3 4" key="1">
    <citation type="submission" date="2015-04" db="EMBL/GenBank/DDBJ databases">
        <title>Genome sequence of aromatic hydrocarbons-degrading Sphingobium chungbukense DJ77.</title>
        <authorList>
            <person name="Kim Y.-C."/>
            <person name="Chae J.-C."/>
        </authorList>
    </citation>
    <scope>NUCLEOTIDE SEQUENCE [LARGE SCALE GENOMIC DNA]</scope>
    <source>
        <strain evidence="3 4">DJ77</strain>
    </source>
</reference>
<keyword evidence="1" id="KW-0378">Hydrolase</keyword>
<comment type="caution">
    <text evidence="3">The sequence shown here is derived from an EMBL/GenBank/DDBJ whole genome shotgun (WGS) entry which is preliminary data.</text>
</comment>
<proteinExistence type="predicted"/>
<dbReference type="GO" id="GO:0016020">
    <property type="term" value="C:membrane"/>
    <property type="evidence" value="ECO:0007669"/>
    <property type="project" value="TreeGrafter"/>
</dbReference>
<dbReference type="GO" id="GO:0016787">
    <property type="term" value="F:hydrolase activity"/>
    <property type="evidence" value="ECO:0007669"/>
    <property type="project" value="UniProtKB-KW"/>
</dbReference>
<evidence type="ECO:0000259" key="2">
    <source>
        <dbReference type="Pfam" id="PF00561"/>
    </source>
</evidence>
<dbReference type="EMBL" id="LBIC01000009">
    <property type="protein sequence ID" value="KKW90711.1"/>
    <property type="molecule type" value="Genomic_DNA"/>
</dbReference>
<dbReference type="RefSeq" id="WP_046765211.1">
    <property type="nucleotide sequence ID" value="NZ_LBIC01000009.1"/>
</dbReference>
<accession>A0A0M3AP70</accession>
<dbReference type="PATRIC" id="fig|56193.3.peg.4073"/>
<organism evidence="3 4">
    <name type="scientific">Sphingobium chungbukense</name>
    <dbReference type="NCBI Taxonomy" id="56193"/>
    <lineage>
        <taxon>Bacteria</taxon>
        <taxon>Pseudomonadati</taxon>
        <taxon>Pseudomonadota</taxon>
        <taxon>Alphaproteobacteria</taxon>
        <taxon>Sphingomonadales</taxon>
        <taxon>Sphingomonadaceae</taxon>
        <taxon>Sphingobium</taxon>
    </lineage>
</organism>
<evidence type="ECO:0000256" key="1">
    <source>
        <dbReference type="ARBA" id="ARBA00022801"/>
    </source>
</evidence>
<sequence length="282" mass="31252">MVRRAYVDGPYGQMHVRVAGVRGERPPLICFHMSPMSGRIYQRFLEVLERRGRMGIAIDTPGFGMSDPPPAPPGIADYSRAMQAAIATLGLAGPVDLMGYHTGSMIAADLAADRPDLVRRLVCVSAPIFTADELIEMQRLYARHEPAVDGSHLLRRWHGFVRWNLGRGLTIEELNDMFPEGLLAGNREWWGHNAAFSFRSDMRLDEVAQPVLVLNTDDDLTEQSRRAPKLMRNGRVVELPHWGHGFLDGFPEQAADLVMSFLDADAADPFGALQLPEGGRPG</sequence>
<dbReference type="STRING" id="56193.YP76_19350"/>
<name>A0A0M3AP70_9SPHN</name>
<dbReference type="InterPro" id="IPR000073">
    <property type="entry name" value="AB_hydrolase_1"/>
</dbReference>
<dbReference type="InterPro" id="IPR050266">
    <property type="entry name" value="AB_hydrolase_sf"/>
</dbReference>
<gene>
    <name evidence="3" type="ORF">YP76_19350</name>
</gene>
<feature type="domain" description="AB hydrolase-1" evidence="2">
    <location>
        <begin position="26"/>
        <end position="137"/>
    </location>
</feature>
<protein>
    <recommendedName>
        <fullName evidence="2">AB hydrolase-1 domain-containing protein</fullName>
    </recommendedName>
</protein>
<dbReference type="Pfam" id="PF00561">
    <property type="entry name" value="Abhydrolase_1"/>
    <property type="match status" value="1"/>
</dbReference>
<dbReference type="PANTHER" id="PTHR43798:SF31">
    <property type="entry name" value="AB HYDROLASE SUPERFAMILY PROTEIN YCLE"/>
    <property type="match status" value="1"/>
</dbReference>
<dbReference type="Gene3D" id="3.40.50.1820">
    <property type="entry name" value="alpha/beta hydrolase"/>
    <property type="match status" value="1"/>
</dbReference>
<keyword evidence="4" id="KW-1185">Reference proteome</keyword>
<dbReference type="AlphaFoldDB" id="A0A0M3AP70"/>
<evidence type="ECO:0000313" key="4">
    <source>
        <dbReference type="Proteomes" id="UP000033874"/>
    </source>
</evidence>
<dbReference type="InterPro" id="IPR029058">
    <property type="entry name" value="AB_hydrolase_fold"/>
</dbReference>
<dbReference type="Proteomes" id="UP000033874">
    <property type="component" value="Unassembled WGS sequence"/>
</dbReference>
<evidence type="ECO:0000313" key="3">
    <source>
        <dbReference type="EMBL" id="KKW90711.1"/>
    </source>
</evidence>